<dbReference type="FunFam" id="2.30.38.10:FF:000001">
    <property type="entry name" value="Non-ribosomal peptide synthetase PvdI"/>
    <property type="match status" value="1"/>
</dbReference>
<dbReference type="CDD" id="cd17646">
    <property type="entry name" value="A_NRPS_AB3403-like"/>
    <property type="match status" value="1"/>
</dbReference>
<dbReference type="GO" id="GO:0043041">
    <property type="term" value="P:amino acid activation for nonribosomal peptide biosynthetic process"/>
    <property type="evidence" value="ECO:0007669"/>
    <property type="project" value="TreeGrafter"/>
</dbReference>
<accession>A0A7X5QQY5</accession>
<reference evidence="6 7" key="1">
    <citation type="submission" date="2018-02" db="EMBL/GenBank/DDBJ databases">
        <authorList>
            <person name="Machado R.A."/>
        </authorList>
    </citation>
    <scope>NUCLEOTIDE SEQUENCE [LARGE SCALE GENOMIC DNA]</scope>
    <source>
        <strain evidence="6 7">DSM 23271</strain>
    </source>
</reference>
<dbReference type="Proteomes" id="UP000547931">
    <property type="component" value="Unassembled WGS sequence"/>
</dbReference>
<keyword evidence="7" id="KW-1185">Reference proteome</keyword>
<dbReference type="GO" id="GO:0031177">
    <property type="term" value="F:phosphopantetheine binding"/>
    <property type="evidence" value="ECO:0007669"/>
    <property type="project" value="TreeGrafter"/>
</dbReference>
<dbReference type="InterPro" id="IPR010071">
    <property type="entry name" value="AA_adenyl_dom"/>
</dbReference>
<evidence type="ECO:0000256" key="2">
    <source>
        <dbReference type="ARBA" id="ARBA00022450"/>
    </source>
</evidence>
<name>A0A7X5QQY5_9GAMM</name>
<dbReference type="FunFam" id="3.40.50.980:FF:000002">
    <property type="entry name" value="Enterobactin synthetase component F"/>
    <property type="match status" value="1"/>
</dbReference>
<dbReference type="InterPro" id="IPR025110">
    <property type="entry name" value="AMP-bd_C"/>
</dbReference>
<dbReference type="PANTHER" id="PTHR45527">
    <property type="entry name" value="NONRIBOSOMAL PEPTIDE SYNTHETASE"/>
    <property type="match status" value="1"/>
</dbReference>
<comment type="caution">
    <text evidence="6">The sequence shown here is derived from an EMBL/GenBank/DDBJ whole genome shotgun (WGS) entry which is preliminary data.</text>
</comment>
<feature type="domain" description="AMP-dependent synthetase/ligase" evidence="4">
    <location>
        <begin position="1"/>
        <end position="332"/>
    </location>
</feature>
<keyword evidence="2" id="KW-0596">Phosphopantetheine</keyword>
<evidence type="ECO:0000259" key="4">
    <source>
        <dbReference type="Pfam" id="PF00501"/>
    </source>
</evidence>
<organism evidence="6 7">
    <name type="scientific">Photorhabdus stackebrandtii</name>
    <dbReference type="NCBI Taxonomy" id="1123042"/>
    <lineage>
        <taxon>Bacteria</taxon>
        <taxon>Pseudomonadati</taxon>
        <taxon>Pseudomonadota</taxon>
        <taxon>Gammaproteobacteria</taxon>
        <taxon>Enterobacterales</taxon>
        <taxon>Morganellaceae</taxon>
        <taxon>Photorhabdus</taxon>
    </lineage>
</organism>
<dbReference type="FunFam" id="3.40.50.12780:FF:000012">
    <property type="entry name" value="Non-ribosomal peptide synthetase"/>
    <property type="match status" value="1"/>
</dbReference>
<dbReference type="PANTHER" id="PTHR45527:SF1">
    <property type="entry name" value="FATTY ACID SYNTHASE"/>
    <property type="match status" value="1"/>
</dbReference>
<dbReference type="Pfam" id="PF13193">
    <property type="entry name" value="AMP-binding_C"/>
    <property type="match status" value="1"/>
</dbReference>
<feature type="non-terminal residue" evidence="6">
    <location>
        <position position="441"/>
    </location>
</feature>
<dbReference type="InterPro" id="IPR020845">
    <property type="entry name" value="AMP-binding_CS"/>
</dbReference>
<feature type="non-terminal residue" evidence="6">
    <location>
        <position position="1"/>
    </location>
</feature>
<dbReference type="PROSITE" id="PS00455">
    <property type="entry name" value="AMP_BINDING"/>
    <property type="match status" value="1"/>
</dbReference>
<dbReference type="FunFam" id="3.40.50.980:FF:000001">
    <property type="entry name" value="Non-ribosomal peptide synthetase"/>
    <property type="match status" value="1"/>
</dbReference>
<dbReference type="GO" id="GO:0005829">
    <property type="term" value="C:cytosol"/>
    <property type="evidence" value="ECO:0007669"/>
    <property type="project" value="TreeGrafter"/>
</dbReference>
<dbReference type="AlphaFoldDB" id="A0A7X5QQY5"/>
<sequence length="441" mass="48568">SYDELNRRANRLAHHLLTLGVQPDDRVAICAERSLEMVVGLLAILKAGGAYLPLDPAYPAERLAYMLSDAAPVALLTQSALVEILDSSLPAVVLDARSPSVFDGTPDSNPDRRTRGLTSQHLAYVIYTSGSTGQPKGVMNSHRALCNRLVWMQAAYGLTPDDRVLQKTPFSFDVSVWEFFWPLLWGARLVMARPEGHKDAGYLARLIETAGITTLHFVPSMLQQFVQGGSPAHTCASLKRVICSGEALPPELQQRFFSHFEADLHNLYGPTEAAIDVTYWACQREDKRHFVPIGRPITNTQLYILDTQGQPVPLGVAGEIHIGGVGVARGYLNRPALTAERFIPDPFSRAPDARLYKTGDLGRWLPDGSIEYLGRNDFQVKLRGFRIELGEIETRLTQCPGVEEAAVIAREDIPGDKRLVAYLRPQAGAALVPADLRQQLA</sequence>
<evidence type="ECO:0000313" key="7">
    <source>
        <dbReference type="Proteomes" id="UP000547931"/>
    </source>
</evidence>
<evidence type="ECO:0000313" key="6">
    <source>
        <dbReference type="EMBL" id="NHB98850.1"/>
    </source>
</evidence>
<proteinExistence type="predicted"/>
<dbReference type="Gene3D" id="3.40.50.980">
    <property type="match status" value="2"/>
</dbReference>
<dbReference type="EMBL" id="PUJV01000114">
    <property type="protein sequence ID" value="NHB98850.1"/>
    <property type="molecule type" value="Genomic_DNA"/>
</dbReference>
<evidence type="ECO:0000256" key="3">
    <source>
        <dbReference type="ARBA" id="ARBA00022553"/>
    </source>
</evidence>
<comment type="cofactor">
    <cofactor evidence="1">
        <name>pantetheine 4'-phosphate</name>
        <dbReference type="ChEBI" id="CHEBI:47942"/>
    </cofactor>
</comment>
<dbReference type="RefSeq" id="WP_166291886.1">
    <property type="nucleotide sequence ID" value="NZ_CAWPIE010000114.1"/>
</dbReference>
<keyword evidence="3" id="KW-0597">Phosphoprotein</keyword>
<dbReference type="Pfam" id="PF00501">
    <property type="entry name" value="AMP-binding"/>
    <property type="match status" value="1"/>
</dbReference>
<dbReference type="InterPro" id="IPR000873">
    <property type="entry name" value="AMP-dep_synth/lig_dom"/>
</dbReference>
<dbReference type="InterPro" id="IPR045851">
    <property type="entry name" value="AMP-bd_C_sf"/>
</dbReference>
<feature type="domain" description="AMP-binding enzyme C-terminal" evidence="5">
    <location>
        <begin position="391"/>
        <end position="440"/>
    </location>
</feature>
<protein>
    <submittedName>
        <fullName evidence="6">Non-ribosomal peptide synthetase</fullName>
    </submittedName>
</protein>
<evidence type="ECO:0000256" key="1">
    <source>
        <dbReference type="ARBA" id="ARBA00001957"/>
    </source>
</evidence>
<dbReference type="Gene3D" id="2.30.38.10">
    <property type="entry name" value="Luciferase, Domain 3"/>
    <property type="match status" value="1"/>
</dbReference>
<dbReference type="NCBIfam" id="TIGR01733">
    <property type="entry name" value="AA-adenyl-dom"/>
    <property type="match status" value="1"/>
</dbReference>
<evidence type="ECO:0000259" key="5">
    <source>
        <dbReference type="Pfam" id="PF13193"/>
    </source>
</evidence>
<dbReference type="Gene3D" id="3.30.300.30">
    <property type="match status" value="1"/>
</dbReference>
<dbReference type="SUPFAM" id="SSF56801">
    <property type="entry name" value="Acetyl-CoA synthetase-like"/>
    <property type="match status" value="1"/>
</dbReference>
<dbReference type="GO" id="GO:0044550">
    <property type="term" value="P:secondary metabolite biosynthetic process"/>
    <property type="evidence" value="ECO:0007669"/>
    <property type="project" value="TreeGrafter"/>
</dbReference>
<gene>
    <name evidence="6" type="ORF">C5470_22115</name>
</gene>